<evidence type="ECO:0008006" key="4">
    <source>
        <dbReference type="Google" id="ProtNLM"/>
    </source>
</evidence>
<keyword evidence="3" id="KW-1185">Reference proteome</keyword>
<dbReference type="EMBL" id="CAKKLH010000268">
    <property type="protein sequence ID" value="CAH0107410.1"/>
    <property type="molecule type" value="Genomic_DNA"/>
</dbReference>
<feature type="compositionally biased region" description="Low complexity" evidence="1">
    <location>
        <begin position="393"/>
        <end position="419"/>
    </location>
</feature>
<gene>
    <name evidence="2" type="ORF">DGAL_LOCUS10706</name>
</gene>
<name>A0A8J2RWT5_9CRUS</name>
<evidence type="ECO:0000313" key="2">
    <source>
        <dbReference type="EMBL" id="CAH0107410.1"/>
    </source>
</evidence>
<organism evidence="2 3">
    <name type="scientific">Daphnia galeata</name>
    <dbReference type="NCBI Taxonomy" id="27404"/>
    <lineage>
        <taxon>Eukaryota</taxon>
        <taxon>Metazoa</taxon>
        <taxon>Ecdysozoa</taxon>
        <taxon>Arthropoda</taxon>
        <taxon>Crustacea</taxon>
        <taxon>Branchiopoda</taxon>
        <taxon>Diplostraca</taxon>
        <taxon>Cladocera</taxon>
        <taxon>Anomopoda</taxon>
        <taxon>Daphniidae</taxon>
        <taxon>Daphnia</taxon>
    </lineage>
</organism>
<protein>
    <recommendedName>
        <fullName evidence="4">Protein unzipped</fullName>
    </recommendedName>
</protein>
<comment type="caution">
    <text evidence="2">The sequence shown here is derived from an EMBL/GenBank/DDBJ whole genome shotgun (WGS) entry which is preliminary data.</text>
</comment>
<accession>A0A8J2RWT5</accession>
<evidence type="ECO:0000256" key="1">
    <source>
        <dbReference type="SAM" id="MobiDB-lite"/>
    </source>
</evidence>
<reference evidence="2" key="1">
    <citation type="submission" date="2021-11" db="EMBL/GenBank/DDBJ databases">
        <authorList>
            <person name="Schell T."/>
        </authorList>
    </citation>
    <scope>NUCLEOTIDE SEQUENCE</scope>
    <source>
        <strain evidence="2">M5</strain>
    </source>
</reference>
<evidence type="ECO:0000313" key="3">
    <source>
        <dbReference type="Proteomes" id="UP000789390"/>
    </source>
</evidence>
<proteinExistence type="predicted"/>
<dbReference type="Proteomes" id="UP000789390">
    <property type="component" value="Unassembled WGS sequence"/>
</dbReference>
<feature type="compositionally biased region" description="Polar residues" evidence="1">
    <location>
        <begin position="420"/>
        <end position="434"/>
    </location>
</feature>
<dbReference type="OrthoDB" id="428159at2759"/>
<dbReference type="AlphaFoldDB" id="A0A8J2RWT5"/>
<dbReference type="PANTHER" id="PTHR31649:SF11">
    <property type="entry name" value="PROTEIN UNZIPPED"/>
    <property type="match status" value="1"/>
</dbReference>
<dbReference type="PANTHER" id="PTHR31649">
    <property type="entry name" value="AGAP009604-PA"/>
    <property type="match status" value="1"/>
</dbReference>
<sequence>MALIETKLKLEEMANENSFPVHPRANHRPPMEMKWTTGLAVVAVTALLLGAVHANNGVLIKSKSGQPLTSSTLHWVAVTAGRMPEDAVEGGQGTFVCRFQHVGRLEIGATDEEESSSCRIVYYESIIIKDKFEVLVNVQQAGRLVWTKWDRSQTSFIGAVQVGEHYVGRVKTATADGYRLGHLDPTVQRGKMFTIDQVEDQVVQSSEGEILLEMEAIDYELGPIQVARNRRKIQSQEDVRLAHTILDNMTEDGPVMEEETTVASTLSYVITHSAYLSHVRGMIKGLPASVHLGGESTGGTIHFRWGDSTISGSFPQLMDVSHRLERGTAVNVSLTARRITFDAPFTTRLSITYSDQFVGKRQIDGQSRQTILEDIRLHYGDVYFLSNGSLVPSTTTSTTTTTTTSTTTTPSPIQGSSTTEFQPSSSVTSPPSLKQTKETLELKSRNVSSPNGSSRPSLLFSSFLVVSLLLLIGR</sequence>
<feature type="region of interest" description="Disordered" evidence="1">
    <location>
        <begin position="393"/>
        <end position="436"/>
    </location>
</feature>